<accession>A0A1E7F3G4</accession>
<organism evidence="2 3">
    <name type="scientific">Fragilariopsis cylindrus CCMP1102</name>
    <dbReference type="NCBI Taxonomy" id="635003"/>
    <lineage>
        <taxon>Eukaryota</taxon>
        <taxon>Sar</taxon>
        <taxon>Stramenopiles</taxon>
        <taxon>Ochrophyta</taxon>
        <taxon>Bacillariophyta</taxon>
        <taxon>Bacillariophyceae</taxon>
        <taxon>Bacillariophycidae</taxon>
        <taxon>Bacillariales</taxon>
        <taxon>Bacillariaceae</taxon>
        <taxon>Fragilariopsis</taxon>
    </lineage>
</organism>
<name>A0A1E7F3G4_9STRA</name>
<keyword evidence="1" id="KW-0472">Membrane</keyword>
<dbReference type="KEGG" id="fcy:FRACYDRAFT_270443"/>
<feature type="transmembrane region" description="Helical" evidence="1">
    <location>
        <begin position="43"/>
        <end position="63"/>
    </location>
</feature>
<dbReference type="AlphaFoldDB" id="A0A1E7F3G4"/>
<dbReference type="InParanoid" id="A0A1E7F3G4"/>
<dbReference type="Proteomes" id="UP000095751">
    <property type="component" value="Unassembled WGS sequence"/>
</dbReference>
<keyword evidence="3" id="KW-1185">Reference proteome</keyword>
<gene>
    <name evidence="2" type="ORF">FRACYDRAFT_270443</name>
</gene>
<keyword evidence="1" id="KW-1133">Transmembrane helix</keyword>
<reference evidence="2 3" key="1">
    <citation type="submission" date="2016-09" db="EMBL/GenBank/DDBJ databases">
        <title>Extensive genetic diversity and differential bi-allelic expression allows diatom success in the polar Southern Ocean.</title>
        <authorList>
            <consortium name="DOE Joint Genome Institute"/>
            <person name="Mock T."/>
            <person name="Otillar R.P."/>
            <person name="Strauss J."/>
            <person name="Dupont C."/>
            <person name="Frickenhaus S."/>
            <person name="Maumus F."/>
            <person name="Mcmullan M."/>
            <person name="Sanges R."/>
            <person name="Schmutz J."/>
            <person name="Toseland A."/>
            <person name="Valas R."/>
            <person name="Veluchamy A."/>
            <person name="Ward B.J."/>
            <person name="Allen A."/>
            <person name="Barry K."/>
            <person name="Falciatore A."/>
            <person name="Ferrante M."/>
            <person name="Fortunato A.E."/>
            <person name="Gloeckner G."/>
            <person name="Gruber A."/>
            <person name="Hipkin R."/>
            <person name="Janech M."/>
            <person name="Kroth P."/>
            <person name="Leese F."/>
            <person name="Lindquist E."/>
            <person name="Lyon B.R."/>
            <person name="Martin J."/>
            <person name="Mayer C."/>
            <person name="Parker M."/>
            <person name="Quesneville H."/>
            <person name="Raymond J."/>
            <person name="Uhlig C."/>
            <person name="Valentin K.U."/>
            <person name="Worden A.Z."/>
            <person name="Armbrust E.V."/>
            <person name="Bowler C."/>
            <person name="Green B."/>
            <person name="Moulton V."/>
            <person name="Van Oosterhout C."/>
            <person name="Grigoriev I."/>
        </authorList>
    </citation>
    <scope>NUCLEOTIDE SEQUENCE [LARGE SCALE GENOMIC DNA]</scope>
    <source>
        <strain evidence="2 3">CCMP1102</strain>
    </source>
</reference>
<evidence type="ECO:0000256" key="1">
    <source>
        <dbReference type="SAM" id="Phobius"/>
    </source>
</evidence>
<dbReference type="EMBL" id="KV784364">
    <property type="protein sequence ID" value="OEU12712.1"/>
    <property type="molecule type" value="Genomic_DNA"/>
</dbReference>
<keyword evidence="1" id="KW-0812">Transmembrane</keyword>
<proteinExistence type="predicted"/>
<protein>
    <submittedName>
        <fullName evidence="2">Uncharacterized protein</fullName>
    </submittedName>
</protein>
<feature type="transmembrane region" description="Helical" evidence="1">
    <location>
        <begin position="19"/>
        <end position="37"/>
    </location>
</feature>
<evidence type="ECO:0000313" key="2">
    <source>
        <dbReference type="EMBL" id="OEU12712.1"/>
    </source>
</evidence>
<evidence type="ECO:0000313" key="3">
    <source>
        <dbReference type="Proteomes" id="UP000095751"/>
    </source>
</evidence>
<sequence length="205" mass="23006">MVESIKETDRYTNDERLQLTVGGAAVTVMTAGLNYALYTTGYYSLYLICLLLAGPSIMIMSCVSEFKGNIKMQHCPRQSQSVCPSCQEQGTMEWYNEKVGQNTERQYRVVYTIRKTTIHWRRMVHCLGCGLKAVRGEDGNIDMQQAASDDPVAKARAHLETYNARRGRKTYEKVNSEGDLLAATANDMELTEKQLSSTATPIEIV</sequence>